<reference evidence="10 11" key="3">
    <citation type="journal article" date="2010" name="BMC Genomics">
        <title>Transcriptome sequencing and comparative analysis of cucumber flowers with different sex types.</title>
        <authorList>
            <person name="Guo S."/>
            <person name="Zheng Y."/>
            <person name="Joung J.G."/>
            <person name="Liu S."/>
            <person name="Zhang Z."/>
            <person name="Crasta O.R."/>
            <person name="Sobral B.W."/>
            <person name="Xu Y."/>
            <person name="Huang S."/>
            <person name="Fei Z."/>
        </authorList>
    </citation>
    <scope>NUCLEOTIDE SEQUENCE [LARGE SCALE GENOMIC DNA]</scope>
    <source>
        <strain evidence="11">cv. 9930</strain>
    </source>
</reference>
<dbReference type="GO" id="GO:0016020">
    <property type="term" value="C:membrane"/>
    <property type="evidence" value="ECO:0000318"/>
    <property type="project" value="GO_Central"/>
</dbReference>
<dbReference type="GO" id="GO:0005886">
    <property type="term" value="C:plasma membrane"/>
    <property type="evidence" value="ECO:0007669"/>
    <property type="project" value="UniProtKB-SubCell"/>
</dbReference>
<reference evidence="10 11" key="2">
    <citation type="journal article" date="2009" name="PLoS ONE">
        <title>An integrated genetic and cytogenetic map of the cucumber genome.</title>
        <authorList>
            <person name="Ren Y."/>
            <person name="Zhang Z."/>
            <person name="Liu J."/>
            <person name="Staub J.E."/>
            <person name="Han Y."/>
            <person name="Cheng Z."/>
            <person name="Li X."/>
            <person name="Lu J."/>
            <person name="Miao H."/>
            <person name="Kang H."/>
            <person name="Xie B."/>
            <person name="Gu X."/>
            <person name="Wang X."/>
            <person name="Du Y."/>
            <person name="Jin W."/>
            <person name="Huang S."/>
        </authorList>
    </citation>
    <scope>NUCLEOTIDE SEQUENCE [LARGE SCALE GENOMIC DNA]</scope>
    <source>
        <strain evidence="11">cv. 9930</strain>
    </source>
</reference>
<dbReference type="InterPro" id="IPR047664">
    <property type="entry name" value="SWEET"/>
</dbReference>
<comment type="subcellular location">
    <subcellularLocation>
        <location evidence="9">Cell membrane</location>
        <topology evidence="9">Multi-pass membrane protein</topology>
    </subcellularLocation>
    <subcellularLocation>
        <location evidence="1">Endomembrane system</location>
        <topology evidence="1">Multi-pass membrane protein</topology>
    </subcellularLocation>
</comment>
<evidence type="ECO:0000256" key="5">
    <source>
        <dbReference type="ARBA" id="ARBA00022692"/>
    </source>
</evidence>
<protein>
    <recommendedName>
        <fullName evidence="9">Bidirectional sugar transporter SWEET</fullName>
    </recommendedName>
</protein>
<organism evidence="10 11">
    <name type="scientific">Cucumis sativus</name>
    <name type="common">Cucumber</name>
    <dbReference type="NCBI Taxonomy" id="3659"/>
    <lineage>
        <taxon>Eukaryota</taxon>
        <taxon>Viridiplantae</taxon>
        <taxon>Streptophyta</taxon>
        <taxon>Embryophyta</taxon>
        <taxon>Tracheophyta</taxon>
        <taxon>Spermatophyta</taxon>
        <taxon>Magnoliopsida</taxon>
        <taxon>eudicotyledons</taxon>
        <taxon>Gunneridae</taxon>
        <taxon>Pentapetalae</taxon>
        <taxon>rosids</taxon>
        <taxon>fabids</taxon>
        <taxon>Cucurbitales</taxon>
        <taxon>Cucurbitaceae</taxon>
        <taxon>Benincaseae</taxon>
        <taxon>Cucumis</taxon>
    </lineage>
</organism>
<evidence type="ECO:0000313" key="11">
    <source>
        <dbReference type="Proteomes" id="UP000029981"/>
    </source>
</evidence>
<dbReference type="Gene3D" id="1.20.1280.290">
    <property type="match status" value="2"/>
</dbReference>
<evidence type="ECO:0000256" key="8">
    <source>
        <dbReference type="ARBA" id="ARBA00023136"/>
    </source>
</evidence>
<feature type="transmembrane region" description="Helical" evidence="9">
    <location>
        <begin position="6"/>
        <end position="30"/>
    </location>
</feature>
<feature type="transmembrane region" description="Helical" evidence="9">
    <location>
        <begin position="194"/>
        <end position="215"/>
    </location>
</feature>
<keyword evidence="3 9" id="KW-0813">Transport</keyword>
<keyword evidence="4 9" id="KW-0762">Sugar transport</keyword>
<dbReference type="GO" id="GO:0012505">
    <property type="term" value="C:endomembrane system"/>
    <property type="evidence" value="ECO:0007669"/>
    <property type="project" value="UniProtKB-SubCell"/>
</dbReference>
<dbReference type="GO" id="GO:0051119">
    <property type="term" value="F:sugar transmembrane transporter activity"/>
    <property type="evidence" value="ECO:0000318"/>
    <property type="project" value="GO_Central"/>
</dbReference>
<feature type="transmembrane region" description="Helical" evidence="9">
    <location>
        <begin position="42"/>
        <end position="60"/>
    </location>
</feature>
<feature type="transmembrane region" description="Helical" evidence="9">
    <location>
        <begin position="104"/>
        <end position="122"/>
    </location>
</feature>
<comment type="similarity">
    <text evidence="2 9">Belongs to the SWEET sugar transporter family.</text>
</comment>
<feature type="transmembrane region" description="Helical" evidence="9">
    <location>
        <begin position="166"/>
        <end position="188"/>
    </location>
</feature>
<dbReference type="PANTHER" id="PTHR10791">
    <property type="entry name" value="RAG1-ACTIVATING PROTEIN 1"/>
    <property type="match status" value="1"/>
</dbReference>
<dbReference type="KEGG" id="csv:101215611"/>
<dbReference type="FunFam" id="1.20.1280.290:FF:000001">
    <property type="entry name" value="Bidirectional sugar transporter SWEET"/>
    <property type="match status" value="1"/>
</dbReference>
<evidence type="ECO:0000256" key="4">
    <source>
        <dbReference type="ARBA" id="ARBA00022597"/>
    </source>
</evidence>
<comment type="function">
    <text evidence="9">Mediates both low-affinity uptake and efflux of sugar across the membrane.</text>
</comment>
<feature type="transmembrane region" description="Helical" evidence="9">
    <location>
        <begin position="134"/>
        <end position="154"/>
    </location>
</feature>
<dbReference type="Pfam" id="PF03083">
    <property type="entry name" value="MtN3_slv"/>
    <property type="match status" value="2"/>
</dbReference>
<accession>A0A0A0KNA4</accession>
<evidence type="ECO:0000256" key="3">
    <source>
        <dbReference type="ARBA" id="ARBA00022448"/>
    </source>
</evidence>
<sequence>MRSLYTIRMAVGIIGNGASLLLYTVPILTFWRVIKKKSTEEFSCVPYIVALMNCLLYTWYGLPIVSKGWENFPVVTINGLGILLELSFISIYFCFASSQAKKKVVLKMVGVVTVFLCVGMISSFVLKTHHLRKFFVGCIGLVASIAMYASPLVAMKQVIKTKSVEFMPFYLSFFSFSASSLWLAYGLLSHDLFLASPNLVGSPLGLLQLVLYCIYRNKEHEQGVLKKEKGGVIMEIQPNWDLEKNNNENHIPHQNNSKI</sequence>
<evidence type="ECO:0000256" key="9">
    <source>
        <dbReference type="RuleBase" id="RU910715"/>
    </source>
</evidence>
<dbReference type="AlphaFoldDB" id="A0A0A0KNA4"/>
<keyword evidence="8 9" id="KW-0472">Membrane</keyword>
<evidence type="ECO:0000256" key="6">
    <source>
        <dbReference type="ARBA" id="ARBA00022737"/>
    </source>
</evidence>
<dbReference type="STRING" id="3659.A0A0A0KNA4"/>
<evidence type="ECO:0000256" key="1">
    <source>
        <dbReference type="ARBA" id="ARBA00004127"/>
    </source>
</evidence>
<evidence type="ECO:0000313" key="10">
    <source>
        <dbReference type="EMBL" id="KGN49882.1"/>
    </source>
</evidence>
<dbReference type="OrthoDB" id="409725at2759"/>
<dbReference type="Gramene" id="KGN49882">
    <property type="protein sequence ID" value="KGN49882"/>
    <property type="gene ID" value="Csa_5G139600"/>
</dbReference>
<reference evidence="10 11" key="1">
    <citation type="journal article" date="2009" name="Nat. Genet.">
        <title>The genome of the cucumber, Cucumis sativus L.</title>
        <authorList>
            <person name="Huang S."/>
            <person name="Li R."/>
            <person name="Zhang Z."/>
            <person name="Li L."/>
            <person name="Gu X."/>
            <person name="Fan W."/>
            <person name="Lucas W.J."/>
            <person name="Wang X."/>
            <person name="Xie B."/>
            <person name="Ni P."/>
            <person name="Ren Y."/>
            <person name="Zhu H."/>
            <person name="Li J."/>
            <person name="Lin K."/>
            <person name="Jin W."/>
            <person name="Fei Z."/>
            <person name="Li G."/>
            <person name="Staub J."/>
            <person name="Kilian A."/>
            <person name="van der Vossen E.A."/>
            <person name="Wu Y."/>
            <person name="Guo J."/>
            <person name="He J."/>
            <person name="Jia Z."/>
            <person name="Ren Y."/>
            <person name="Tian G."/>
            <person name="Lu Y."/>
            <person name="Ruan J."/>
            <person name="Qian W."/>
            <person name="Wang M."/>
            <person name="Huang Q."/>
            <person name="Li B."/>
            <person name="Xuan Z."/>
            <person name="Cao J."/>
            <person name="Asan"/>
            <person name="Wu Z."/>
            <person name="Zhang J."/>
            <person name="Cai Q."/>
            <person name="Bai Y."/>
            <person name="Zhao B."/>
            <person name="Han Y."/>
            <person name="Li Y."/>
            <person name="Li X."/>
            <person name="Wang S."/>
            <person name="Shi Q."/>
            <person name="Liu S."/>
            <person name="Cho W.K."/>
            <person name="Kim J.Y."/>
            <person name="Xu Y."/>
            <person name="Heller-Uszynska K."/>
            <person name="Miao H."/>
            <person name="Cheng Z."/>
            <person name="Zhang S."/>
            <person name="Wu J."/>
            <person name="Yang Y."/>
            <person name="Kang H."/>
            <person name="Li M."/>
            <person name="Liang H."/>
            <person name="Ren X."/>
            <person name="Shi Z."/>
            <person name="Wen M."/>
            <person name="Jian M."/>
            <person name="Yang H."/>
            <person name="Zhang G."/>
            <person name="Yang Z."/>
            <person name="Chen R."/>
            <person name="Liu S."/>
            <person name="Li J."/>
            <person name="Ma L."/>
            <person name="Liu H."/>
            <person name="Zhou Y."/>
            <person name="Zhao J."/>
            <person name="Fang X."/>
            <person name="Li G."/>
            <person name="Fang L."/>
            <person name="Li Y."/>
            <person name="Liu D."/>
            <person name="Zheng H."/>
            <person name="Zhang Y."/>
            <person name="Qin N."/>
            <person name="Li Z."/>
            <person name="Yang G."/>
            <person name="Yang S."/>
            <person name="Bolund L."/>
            <person name="Kristiansen K."/>
            <person name="Zheng H."/>
            <person name="Li S."/>
            <person name="Zhang X."/>
            <person name="Yang H."/>
            <person name="Wang J."/>
            <person name="Sun R."/>
            <person name="Zhang B."/>
            <person name="Jiang S."/>
            <person name="Wang J."/>
            <person name="Du Y."/>
            <person name="Li S."/>
        </authorList>
    </citation>
    <scope>NUCLEOTIDE SEQUENCE [LARGE SCALE GENOMIC DNA]</scope>
    <source>
        <strain evidence="11">cv. 9930</strain>
    </source>
</reference>
<evidence type="ECO:0000256" key="2">
    <source>
        <dbReference type="ARBA" id="ARBA00007809"/>
    </source>
</evidence>
<keyword evidence="6" id="KW-0677">Repeat</keyword>
<keyword evidence="11" id="KW-1185">Reference proteome</keyword>
<dbReference type="GO" id="GO:0051260">
    <property type="term" value="P:protein homooligomerization"/>
    <property type="evidence" value="ECO:0007669"/>
    <property type="project" value="UniProtKB-ARBA"/>
</dbReference>
<reference evidence="10 11" key="4">
    <citation type="journal article" date="2011" name="BMC Genomics">
        <title>RNA-Seq improves annotation of protein-coding genes in the cucumber genome.</title>
        <authorList>
            <person name="Li Z."/>
            <person name="Zhang Z."/>
            <person name="Yan P."/>
            <person name="Huang S."/>
            <person name="Fei Z."/>
            <person name="Lin K."/>
        </authorList>
    </citation>
    <scope>NUCLEOTIDE SEQUENCE [LARGE SCALE GENOMIC DNA]</scope>
    <source>
        <strain evidence="11">cv. 9930</strain>
    </source>
</reference>
<dbReference type="GO" id="GO:0008643">
    <property type="term" value="P:carbohydrate transport"/>
    <property type="evidence" value="ECO:0000318"/>
    <property type="project" value="GO_Central"/>
</dbReference>
<keyword evidence="5 9" id="KW-0812">Transmembrane</keyword>
<dbReference type="Proteomes" id="UP000029981">
    <property type="component" value="Chromosome 5"/>
</dbReference>
<dbReference type="PANTHER" id="PTHR10791:SF28">
    <property type="entry name" value="BIDIRECTIONAL SUGAR TRANSPORTER SWEET3"/>
    <property type="match status" value="1"/>
</dbReference>
<name>A0A0A0KNA4_CUCSA</name>
<dbReference type="InterPro" id="IPR004316">
    <property type="entry name" value="SWEET_rpt"/>
</dbReference>
<dbReference type="OMA" id="CSLWLRY"/>
<keyword evidence="7 9" id="KW-1133">Transmembrane helix</keyword>
<dbReference type="eggNOG" id="KOG1623">
    <property type="taxonomic scope" value="Eukaryota"/>
</dbReference>
<gene>
    <name evidence="10" type="ORF">Csa_5G139600</name>
</gene>
<proteinExistence type="inferred from homology"/>
<dbReference type="EMBL" id="CM002926">
    <property type="protein sequence ID" value="KGN49882.1"/>
    <property type="molecule type" value="Genomic_DNA"/>
</dbReference>
<evidence type="ECO:0000256" key="7">
    <source>
        <dbReference type="ARBA" id="ARBA00022989"/>
    </source>
</evidence>
<dbReference type="FunFam" id="1.20.1280.290:FF:000002">
    <property type="entry name" value="Bidirectional sugar transporter SWEET"/>
    <property type="match status" value="1"/>
</dbReference>
<feature type="transmembrane region" description="Helical" evidence="9">
    <location>
        <begin position="72"/>
        <end position="95"/>
    </location>
</feature>